<evidence type="ECO:0000256" key="2">
    <source>
        <dbReference type="ARBA" id="ARBA00022679"/>
    </source>
</evidence>
<evidence type="ECO:0000313" key="6">
    <source>
        <dbReference type="Proteomes" id="UP000294937"/>
    </source>
</evidence>
<dbReference type="PANTHER" id="PTHR12215">
    <property type="entry name" value="PHOSPHOPANTETHEINE TRANSFERASE"/>
    <property type="match status" value="1"/>
</dbReference>
<sequence>MIRRKQIQIYWLPIPATFKVEDLQIYDKLLDPQEKDIYQRYQVDFKKIEFVLGRALLKTQIGKALQIAPEDVRFYKNKYGKLYLDARSVRDQSLIYFNLSHTDGMVVCSLSQVAEVGIDVEKIKENDLEAMKLVFTPPECEFVRSQKIEDQLRSFYLLWTRKEGVMKAEGKGFSLPPQSFQVPTNLGRCESESYVYHTFQPTGEYMISVVVRNGNEDLMFQENQLSVQTLKSICCQC</sequence>
<dbReference type="GO" id="GO:0019878">
    <property type="term" value="P:lysine biosynthetic process via aminoadipic acid"/>
    <property type="evidence" value="ECO:0007669"/>
    <property type="project" value="TreeGrafter"/>
</dbReference>
<dbReference type="PANTHER" id="PTHR12215:SF10">
    <property type="entry name" value="L-AMINOADIPATE-SEMIALDEHYDE DEHYDROGENASE-PHOSPHOPANTETHEINYL TRANSFERASE"/>
    <property type="match status" value="1"/>
</dbReference>
<organism evidence="5 6">
    <name type="scientific">Hazenella coriacea</name>
    <dbReference type="NCBI Taxonomy" id="1179467"/>
    <lineage>
        <taxon>Bacteria</taxon>
        <taxon>Bacillati</taxon>
        <taxon>Bacillota</taxon>
        <taxon>Bacilli</taxon>
        <taxon>Bacillales</taxon>
        <taxon>Thermoactinomycetaceae</taxon>
        <taxon>Hazenella</taxon>
    </lineage>
</organism>
<comment type="similarity">
    <text evidence="1">Belongs to the P-Pant transferase superfamily. Gsp/Sfp/HetI/AcpT family.</text>
</comment>
<reference evidence="5 6" key="1">
    <citation type="submission" date="2019-03" db="EMBL/GenBank/DDBJ databases">
        <title>Genomic Encyclopedia of Type Strains, Phase IV (KMG-IV): sequencing the most valuable type-strain genomes for metagenomic binning, comparative biology and taxonomic classification.</title>
        <authorList>
            <person name="Goeker M."/>
        </authorList>
    </citation>
    <scope>NUCLEOTIDE SEQUENCE [LARGE SCALE GENOMIC DNA]</scope>
    <source>
        <strain evidence="5 6">DSM 45707</strain>
    </source>
</reference>
<keyword evidence="6" id="KW-1185">Reference proteome</keyword>
<evidence type="ECO:0000259" key="3">
    <source>
        <dbReference type="Pfam" id="PF01648"/>
    </source>
</evidence>
<proteinExistence type="inferred from homology"/>
<gene>
    <name evidence="5" type="ORF">EDD58_107105</name>
</gene>
<dbReference type="GO" id="GO:0000287">
    <property type="term" value="F:magnesium ion binding"/>
    <property type="evidence" value="ECO:0007669"/>
    <property type="project" value="InterPro"/>
</dbReference>
<feature type="domain" description="4'-phosphopantetheinyl transferase" evidence="3">
    <location>
        <begin position="116"/>
        <end position="185"/>
    </location>
</feature>
<accession>A0A4V2UUX3</accession>
<keyword evidence="2 5" id="KW-0808">Transferase</keyword>
<dbReference type="Pfam" id="PF22624">
    <property type="entry name" value="AASDHPPT_N"/>
    <property type="match status" value="1"/>
</dbReference>
<dbReference type="Pfam" id="PF01648">
    <property type="entry name" value="ACPS"/>
    <property type="match status" value="1"/>
</dbReference>
<evidence type="ECO:0000256" key="1">
    <source>
        <dbReference type="ARBA" id="ARBA00010990"/>
    </source>
</evidence>
<evidence type="ECO:0000313" key="5">
    <source>
        <dbReference type="EMBL" id="TCS93457.1"/>
    </source>
</evidence>
<dbReference type="InterPro" id="IPR055066">
    <property type="entry name" value="AASDHPPT_N"/>
</dbReference>
<dbReference type="Proteomes" id="UP000294937">
    <property type="component" value="Unassembled WGS sequence"/>
</dbReference>
<dbReference type="RefSeq" id="WP_131925791.1">
    <property type="nucleotide sequence ID" value="NZ_SMAG01000007.1"/>
</dbReference>
<dbReference type="InterPro" id="IPR008278">
    <property type="entry name" value="4-PPantetheinyl_Trfase_dom"/>
</dbReference>
<evidence type="ECO:0000259" key="4">
    <source>
        <dbReference type="Pfam" id="PF22624"/>
    </source>
</evidence>
<feature type="domain" description="4'-phosphopantetheinyl transferase N-terminal" evidence="4">
    <location>
        <begin position="22"/>
        <end position="108"/>
    </location>
</feature>
<dbReference type="InterPro" id="IPR050559">
    <property type="entry name" value="P-Pant_transferase_sf"/>
</dbReference>
<dbReference type="GO" id="GO:0005829">
    <property type="term" value="C:cytosol"/>
    <property type="evidence" value="ECO:0007669"/>
    <property type="project" value="TreeGrafter"/>
</dbReference>
<dbReference type="Gene3D" id="3.90.470.20">
    <property type="entry name" value="4'-phosphopantetheinyl transferase domain"/>
    <property type="match status" value="2"/>
</dbReference>
<name>A0A4V2UUX3_9BACL</name>
<comment type="caution">
    <text evidence="5">The sequence shown here is derived from an EMBL/GenBank/DDBJ whole genome shotgun (WGS) entry which is preliminary data.</text>
</comment>
<dbReference type="SUPFAM" id="SSF56214">
    <property type="entry name" value="4'-phosphopantetheinyl transferase"/>
    <property type="match status" value="2"/>
</dbReference>
<dbReference type="OrthoDB" id="9808281at2"/>
<dbReference type="InterPro" id="IPR037143">
    <property type="entry name" value="4-PPantetheinyl_Trfase_dom_sf"/>
</dbReference>
<protein>
    <submittedName>
        <fullName evidence="5">Phosphopantetheine--protein transferase-like protein</fullName>
    </submittedName>
</protein>
<dbReference type="EMBL" id="SMAG01000007">
    <property type="protein sequence ID" value="TCS93457.1"/>
    <property type="molecule type" value="Genomic_DNA"/>
</dbReference>
<dbReference type="GO" id="GO:0008897">
    <property type="term" value="F:holo-[acyl-carrier-protein] synthase activity"/>
    <property type="evidence" value="ECO:0007669"/>
    <property type="project" value="InterPro"/>
</dbReference>
<dbReference type="AlphaFoldDB" id="A0A4V2UUX3"/>